<feature type="chain" id="PRO_5040536384" description="Post-GPI attachment to proteins factor 3" evidence="7">
    <location>
        <begin position="31"/>
        <end position="333"/>
    </location>
</feature>
<keyword evidence="3 7" id="KW-0812">Transmembrane</keyword>
<evidence type="ECO:0000313" key="8">
    <source>
        <dbReference type="EMBL" id="KAH6690739.1"/>
    </source>
</evidence>
<evidence type="ECO:0000313" key="9">
    <source>
        <dbReference type="Proteomes" id="UP000770015"/>
    </source>
</evidence>
<dbReference type="EMBL" id="JAGSXJ010000006">
    <property type="protein sequence ID" value="KAH6690739.1"/>
    <property type="molecule type" value="Genomic_DNA"/>
</dbReference>
<dbReference type="AlphaFoldDB" id="A0A9P8VFU2"/>
<evidence type="ECO:0000256" key="1">
    <source>
        <dbReference type="ARBA" id="ARBA00004127"/>
    </source>
</evidence>
<feature type="transmembrane region" description="Helical" evidence="7">
    <location>
        <begin position="177"/>
        <end position="196"/>
    </location>
</feature>
<feature type="signal peptide" evidence="7">
    <location>
        <begin position="1"/>
        <end position="30"/>
    </location>
</feature>
<keyword evidence="7" id="KW-0256">Endoplasmic reticulum</keyword>
<dbReference type="Proteomes" id="UP000770015">
    <property type="component" value="Unassembled WGS sequence"/>
</dbReference>
<evidence type="ECO:0000256" key="4">
    <source>
        <dbReference type="ARBA" id="ARBA00022729"/>
    </source>
</evidence>
<dbReference type="OrthoDB" id="419770at2759"/>
<dbReference type="PANTHER" id="PTHR13148:SF0">
    <property type="entry name" value="POST-GPI ATTACHMENT TO PROTEINS FACTOR 3"/>
    <property type="match status" value="1"/>
</dbReference>
<comment type="caution">
    <text evidence="8">The sequence shown here is derived from an EMBL/GenBank/DDBJ whole genome shotgun (WGS) entry which is preliminary data.</text>
</comment>
<evidence type="ECO:0000256" key="2">
    <source>
        <dbReference type="ARBA" id="ARBA00022502"/>
    </source>
</evidence>
<protein>
    <recommendedName>
        <fullName evidence="7">Post-GPI attachment to proteins factor 3</fullName>
    </recommendedName>
</protein>
<dbReference type="Pfam" id="PF04080">
    <property type="entry name" value="Per1"/>
    <property type="match status" value="1"/>
</dbReference>
<evidence type="ECO:0000256" key="6">
    <source>
        <dbReference type="ARBA" id="ARBA00023136"/>
    </source>
</evidence>
<feature type="transmembrane region" description="Helical" evidence="7">
    <location>
        <begin position="146"/>
        <end position="165"/>
    </location>
</feature>
<reference evidence="8" key="1">
    <citation type="journal article" date="2021" name="Nat. Commun.">
        <title>Genetic determinants of endophytism in the Arabidopsis root mycobiome.</title>
        <authorList>
            <person name="Mesny F."/>
            <person name="Miyauchi S."/>
            <person name="Thiergart T."/>
            <person name="Pickel B."/>
            <person name="Atanasova L."/>
            <person name="Karlsson M."/>
            <person name="Huettel B."/>
            <person name="Barry K.W."/>
            <person name="Haridas S."/>
            <person name="Chen C."/>
            <person name="Bauer D."/>
            <person name="Andreopoulos W."/>
            <person name="Pangilinan J."/>
            <person name="LaButti K."/>
            <person name="Riley R."/>
            <person name="Lipzen A."/>
            <person name="Clum A."/>
            <person name="Drula E."/>
            <person name="Henrissat B."/>
            <person name="Kohler A."/>
            <person name="Grigoriev I.V."/>
            <person name="Martin F.M."/>
            <person name="Hacquard S."/>
        </authorList>
    </citation>
    <scope>NUCLEOTIDE SEQUENCE</scope>
    <source>
        <strain evidence="8">MPI-SDFR-AT-0117</strain>
    </source>
</reference>
<dbReference type="InterPro" id="IPR007217">
    <property type="entry name" value="Per1-like"/>
</dbReference>
<accession>A0A9P8VFU2</accession>
<sequence length="333" mass="38560">MMPSRPTSSTRRPLLLGILAVVLFAAVATASTGDRLPEFRQCVEICTDNNCETETPTPIPLHRRLLFWTCPAECDYTCQHIITSRRVRAMPPKSIEQFHGKWPFYRLWGMQEPASVAFSLGNFWAHHTGRRKVQQSIPSSYPLRPWYELFACFGMASWVFSTIFHTRDSTATEQLDYFAAGASVLYGLYYTPVRVFRLDRPTPRRKTVLRAWGVLCCLLYLLHVAYLKGVRWDYTYNMAANVVAGIIQNILWLWFSYDKYRRTRQPWAIWPGIAVACVMTVMSLELFDFPPLWGILDAHSLWHLGTIAPTVLWYNFLIKDARDDLAGNERFKQ</sequence>
<name>A0A9P8VFU2_9PEZI</name>
<keyword evidence="6 7" id="KW-0472">Membrane</keyword>
<feature type="transmembrane region" description="Helical" evidence="7">
    <location>
        <begin position="238"/>
        <end position="255"/>
    </location>
</feature>
<feature type="transmembrane region" description="Helical" evidence="7">
    <location>
        <begin position="299"/>
        <end position="318"/>
    </location>
</feature>
<feature type="transmembrane region" description="Helical" evidence="7">
    <location>
        <begin position="208"/>
        <end position="226"/>
    </location>
</feature>
<evidence type="ECO:0000256" key="7">
    <source>
        <dbReference type="RuleBase" id="RU365066"/>
    </source>
</evidence>
<evidence type="ECO:0000256" key="3">
    <source>
        <dbReference type="ARBA" id="ARBA00022692"/>
    </source>
</evidence>
<keyword evidence="5 7" id="KW-1133">Transmembrane helix</keyword>
<keyword evidence="4 7" id="KW-0732">Signal</keyword>
<evidence type="ECO:0000256" key="5">
    <source>
        <dbReference type="ARBA" id="ARBA00022989"/>
    </source>
</evidence>
<comment type="function">
    <text evidence="7">Involved in the lipid remodeling steps of GPI-anchor maturation.</text>
</comment>
<gene>
    <name evidence="8" type="ORF">F5X68DRAFT_230034</name>
</gene>
<dbReference type="PANTHER" id="PTHR13148">
    <property type="entry name" value="PER1-RELATED"/>
    <property type="match status" value="1"/>
</dbReference>
<organism evidence="8 9">
    <name type="scientific">Plectosphaerella plurivora</name>
    <dbReference type="NCBI Taxonomy" id="936078"/>
    <lineage>
        <taxon>Eukaryota</taxon>
        <taxon>Fungi</taxon>
        <taxon>Dikarya</taxon>
        <taxon>Ascomycota</taxon>
        <taxon>Pezizomycotina</taxon>
        <taxon>Sordariomycetes</taxon>
        <taxon>Hypocreomycetidae</taxon>
        <taxon>Glomerellales</taxon>
        <taxon>Plectosphaerellaceae</taxon>
        <taxon>Plectosphaerella</taxon>
    </lineage>
</organism>
<feature type="transmembrane region" description="Helical" evidence="7">
    <location>
        <begin position="107"/>
        <end position="125"/>
    </location>
</feature>
<keyword evidence="9" id="KW-1185">Reference proteome</keyword>
<proteinExistence type="inferred from homology"/>
<feature type="transmembrane region" description="Helical" evidence="7">
    <location>
        <begin position="267"/>
        <end position="287"/>
    </location>
</feature>
<comment type="similarity">
    <text evidence="7">Belongs to the PGAP3 family.</text>
</comment>
<dbReference type="GO" id="GO:0016788">
    <property type="term" value="F:hydrolase activity, acting on ester bonds"/>
    <property type="evidence" value="ECO:0007669"/>
    <property type="project" value="TreeGrafter"/>
</dbReference>
<dbReference type="GO" id="GO:0006506">
    <property type="term" value="P:GPI anchor biosynthetic process"/>
    <property type="evidence" value="ECO:0007669"/>
    <property type="project" value="UniProtKB-KW"/>
</dbReference>
<keyword evidence="2 7" id="KW-0337">GPI-anchor biosynthesis</keyword>
<dbReference type="GO" id="GO:0005789">
    <property type="term" value="C:endoplasmic reticulum membrane"/>
    <property type="evidence" value="ECO:0007669"/>
    <property type="project" value="UniProtKB-SubCell"/>
</dbReference>
<comment type="subcellular location">
    <subcellularLocation>
        <location evidence="1">Endomembrane system</location>
        <topology evidence="1">Multi-pass membrane protein</topology>
    </subcellularLocation>
    <subcellularLocation>
        <location evidence="7">Endoplasmic reticulum membrane</location>
        <topology evidence="7">Multi-pass membrane protein</topology>
    </subcellularLocation>
</comment>